<keyword evidence="1 2" id="KW-0732">Signal</keyword>
<reference evidence="4 5" key="1">
    <citation type="submission" date="2016-07" db="EMBL/GenBank/DDBJ databases">
        <title>Pervasive Adenine N6-methylation of Active Genes in Fungi.</title>
        <authorList>
            <consortium name="DOE Joint Genome Institute"/>
            <person name="Mondo S.J."/>
            <person name="Dannebaum R.O."/>
            <person name="Kuo R.C."/>
            <person name="Labutti K."/>
            <person name="Haridas S."/>
            <person name="Kuo A."/>
            <person name="Salamov A."/>
            <person name="Ahrendt S.R."/>
            <person name="Lipzen A."/>
            <person name="Sullivan W."/>
            <person name="Andreopoulos W.B."/>
            <person name="Clum A."/>
            <person name="Lindquist E."/>
            <person name="Daum C."/>
            <person name="Ramamoorthy G.K."/>
            <person name="Gryganskyi A."/>
            <person name="Culley D."/>
            <person name="Magnuson J.K."/>
            <person name="James T.Y."/>
            <person name="O'Malley M.A."/>
            <person name="Stajich J.E."/>
            <person name="Spatafora J.W."/>
            <person name="Visel A."/>
            <person name="Grigoriev I.V."/>
        </authorList>
    </citation>
    <scope>NUCLEOTIDE SEQUENCE [LARGE SCALE GENOMIC DNA]</scope>
    <source>
        <strain evidence="4 5">NRRL 3301</strain>
    </source>
</reference>
<organism evidence="4 5">
    <name type="scientific">Hesseltinella vesiculosa</name>
    <dbReference type="NCBI Taxonomy" id="101127"/>
    <lineage>
        <taxon>Eukaryota</taxon>
        <taxon>Fungi</taxon>
        <taxon>Fungi incertae sedis</taxon>
        <taxon>Mucoromycota</taxon>
        <taxon>Mucoromycotina</taxon>
        <taxon>Mucoromycetes</taxon>
        <taxon>Mucorales</taxon>
        <taxon>Cunninghamellaceae</taxon>
        <taxon>Hesseltinella</taxon>
    </lineage>
</organism>
<dbReference type="InterPro" id="IPR051477">
    <property type="entry name" value="Expansin_CellWall"/>
</dbReference>
<dbReference type="OrthoDB" id="623670at2759"/>
<gene>
    <name evidence="4" type="ORF">DM01DRAFT_1338141</name>
</gene>
<proteinExistence type="predicted"/>
<protein>
    <recommendedName>
        <fullName evidence="3">RlpA-like protein double-psi beta-barrel domain-containing protein</fullName>
    </recommendedName>
</protein>
<evidence type="ECO:0000259" key="3">
    <source>
        <dbReference type="Pfam" id="PF03330"/>
    </source>
</evidence>
<feature type="domain" description="RlpA-like protein double-psi beta-barrel" evidence="3">
    <location>
        <begin position="28"/>
        <end position="111"/>
    </location>
</feature>
<dbReference type="SUPFAM" id="SSF50685">
    <property type="entry name" value="Barwin-like endoglucanases"/>
    <property type="match status" value="1"/>
</dbReference>
<accession>A0A1X2GAW5</accession>
<feature type="chain" id="PRO_5012801112" description="RlpA-like protein double-psi beta-barrel domain-containing protein" evidence="2">
    <location>
        <begin position="21"/>
        <end position="119"/>
    </location>
</feature>
<dbReference type="Proteomes" id="UP000242146">
    <property type="component" value="Unassembled WGS sequence"/>
</dbReference>
<sequence length="119" mass="12141">MKFSAGLITLTLTTLLAVQAAPIEKRNTGKATYYNTGLGSCGETNNDNELVVALSAADMSKSYCGKSIKVTSGSKSVTATVVDTCPGCASGSIDLSPAAFKKLANLAVGVISPVSWTFA</sequence>
<name>A0A1X2GAW5_9FUNG</name>
<dbReference type="CDD" id="cd22191">
    <property type="entry name" value="DPBB_RlpA_EXP_N-like"/>
    <property type="match status" value="1"/>
</dbReference>
<dbReference type="Pfam" id="PF03330">
    <property type="entry name" value="DPBB_1"/>
    <property type="match status" value="1"/>
</dbReference>
<dbReference type="InterPro" id="IPR009009">
    <property type="entry name" value="RlpA-like_DPBB"/>
</dbReference>
<evidence type="ECO:0000256" key="1">
    <source>
        <dbReference type="ARBA" id="ARBA00022729"/>
    </source>
</evidence>
<dbReference type="InterPro" id="IPR036908">
    <property type="entry name" value="RlpA-like_sf"/>
</dbReference>
<evidence type="ECO:0000313" key="4">
    <source>
        <dbReference type="EMBL" id="ORX49470.1"/>
    </source>
</evidence>
<dbReference type="EMBL" id="MCGT01000026">
    <property type="protein sequence ID" value="ORX49470.1"/>
    <property type="molecule type" value="Genomic_DNA"/>
</dbReference>
<evidence type="ECO:0000313" key="5">
    <source>
        <dbReference type="Proteomes" id="UP000242146"/>
    </source>
</evidence>
<dbReference type="Gene3D" id="2.40.40.10">
    <property type="entry name" value="RlpA-like domain"/>
    <property type="match status" value="1"/>
</dbReference>
<dbReference type="AlphaFoldDB" id="A0A1X2GAW5"/>
<dbReference type="PANTHER" id="PTHR31836">
    <property type="match status" value="1"/>
</dbReference>
<evidence type="ECO:0000256" key="2">
    <source>
        <dbReference type="SAM" id="SignalP"/>
    </source>
</evidence>
<dbReference type="PANTHER" id="PTHR31836:SF28">
    <property type="entry name" value="SRCR DOMAIN-CONTAINING PROTEIN-RELATED"/>
    <property type="match status" value="1"/>
</dbReference>
<keyword evidence="5" id="KW-1185">Reference proteome</keyword>
<dbReference type="STRING" id="101127.A0A1X2GAW5"/>
<feature type="signal peptide" evidence="2">
    <location>
        <begin position="1"/>
        <end position="20"/>
    </location>
</feature>
<comment type="caution">
    <text evidence="4">The sequence shown here is derived from an EMBL/GenBank/DDBJ whole genome shotgun (WGS) entry which is preliminary data.</text>
</comment>